<evidence type="ECO:0000256" key="3">
    <source>
        <dbReference type="ARBA" id="ARBA00022801"/>
    </source>
</evidence>
<feature type="domain" description="FERM" evidence="8">
    <location>
        <begin position="378"/>
        <end position="734"/>
    </location>
</feature>
<comment type="catalytic activity">
    <reaction evidence="7">
        <text>ATP + H2O = ADP + phosphate + H(+)</text>
        <dbReference type="Rhea" id="RHEA:13065"/>
        <dbReference type="ChEBI" id="CHEBI:15377"/>
        <dbReference type="ChEBI" id="CHEBI:15378"/>
        <dbReference type="ChEBI" id="CHEBI:30616"/>
        <dbReference type="ChEBI" id="CHEBI:43474"/>
        <dbReference type="ChEBI" id="CHEBI:456216"/>
        <dbReference type="EC" id="3.6.4.13"/>
    </reaction>
</comment>
<dbReference type="GO" id="GO:0003723">
    <property type="term" value="F:RNA binding"/>
    <property type="evidence" value="ECO:0007669"/>
    <property type="project" value="UniProtKB-KW"/>
</dbReference>
<dbReference type="GO" id="GO:0045495">
    <property type="term" value="C:pole plasm"/>
    <property type="evidence" value="ECO:0007669"/>
    <property type="project" value="UniProtKB-ARBA"/>
</dbReference>
<dbReference type="InterPro" id="IPR057096">
    <property type="entry name" value="KRIT1_FRMD8_FERM_C"/>
</dbReference>
<dbReference type="GO" id="GO:0016787">
    <property type="term" value="F:hydrolase activity"/>
    <property type="evidence" value="ECO:0007669"/>
    <property type="project" value="UniProtKB-KW"/>
</dbReference>
<dbReference type="EC" id="3.6.4.13" evidence="1"/>
<keyword evidence="6" id="KW-0694">RNA-binding</keyword>
<reference evidence="11 12" key="1">
    <citation type="journal article" date="2019" name="Philos. Trans. R. Soc. Lond., B, Biol. Sci.">
        <title>Ant behaviour and brain gene expression of defending hosts depend on the ecological success of the intruding social parasite.</title>
        <authorList>
            <person name="Kaur R."/>
            <person name="Stoldt M."/>
            <person name="Jongepier E."/>
            <person name="Feldmeyer B."/>
            <person name="Menzel F."/>
            <person name="Bornberg-Bauer E."/>
            <person name="Foitzik S."/>
        </authorList>
    </citation>
    <scope>NUCLEOTIDE SEQUENCE [LARGE SCALE GENOMIC DNA]</scope>
    <source>
        <tissue evidence="11">Whole body</tissue>
    </source>
</reference>
<dbReference type="Gene3D" id="1.20.80.10">
    <property type="match status" value="1"/>
</dbReference>
<evidence type="ECO:0000259" key="8">
    <source>
        <dbReference type="PROSITE" id="PS50057"/>
    </source>
</evidence>
<evidence type="ECO:0000256" key="7">
    <source>
        <dbReference type="ARBA" id="ARBA00047984"/>
    </source>
</evidence>
<dbReference type="InterPro" id="IPR001650">
    <property type="entry name" value="Helicase_C-like"/>
</dbReference>
<evidence type="ECO:0000259" key="9">
    <source>
        <dbReference type="PROSITE" id="PS51192"/>
    </source>
</evidence>
<evidence type="ECO:0000256" key="5">
    <source>
        <dbReference type="ARBA" id="ARBA00022840"/>
    </source>
</evidence>
<evidence type="ECO:0000259" key="10">
    <source>
        <dbReference type="PROSITE" id="PS51194"/>
    </source>
</evidence>
<dbReference type="InterPro" id="IPR035963">
    <property type="entry name" value="FERM_2"/>
</dbReference>
<dbReference type="GO" id="GO:0010468">
    <property type="term" value="P:regulation of gene expression"/>
    <property type="evidence" value="ECO:0007669"/>
    <property type="project" value="UniProtKB-ARBA"/>
</dbReference>
<dbReference type="CDD" id="cd14473">
    <property type="entry name" value="FERM_B-lobe"/>
    <property type="match status" value="1"/>
</dbReference>
<evidence type="ECO:0000313" key="11">
    <source>
        <dbReference type="EMBL" id="TGZ56493.1"/>
    </source>
</evidence>
<proteinExistence type="predicted"/>
<dbReference type="InterPro" id="IPR014352">
    <property type="entry name" value="FERM/acyl-CoA-bd_prot_sf"/>
</dbReference>
<accession>A0A4S2L1D4</accession>
<dbReference type="InterPro" id="IPR000299">
    <property type="entry name" value="FERM_domain"/>
</dbReference>
<feature type="domain" description="Helicase ATP-binding" evidence="9">
    <location>
        <begin position="54"/>
        <end position="224"/>
    </location>
</feature>
<feature type="domain" description="Helicase C-terminal" evidence="10">
    <location>
        <begin position="235"/>
        <end position="411"/>
    </location>
</feature>
<dbReference type="InterPro" id="IPR019748">
    <property type="entry name" value="FERM_central"/>
</dbReference>
<dbReference type="InterPro" id="IPR027417">
    <property type="entry name" value="P-loop_NTPase"/>
</dbReference>
<dbReference type="Pfam" id="PF00270">
    <property type="entry name" value="DEAD"/>
    <property type="match status" value="1"/>
</dbReference>
<dbReference type="Pfam" id="PF00373">
    <property type="entry name" value="FERM_M"/>
    <property type="match status" value="1"/>
</dbReference>
<dbReference type="InterPro" id="IPR011545">
    <property type="entry name" value="DEAD/DEAH_box_helicase_dom"/>
</dbReference>
<organism evidence="11 12">
    <name type="scientific">Temnothorax longispinosus</name>
    <dbReference type="NCBI Taxonomy" id="300112"/>
    <lineage>
        <taxon>Eukaryota</taxon>
        <taxon>Metazoa</taxon>
        <taxon>Ecdysozoa</taxon>
        <taxon>Arthropoda</taxon>
        <taxon>Hexapoda</taxon>
        <taxon>Insecta</taxon>
        <taxon>Pterygota</taxon>
        <taxon>Neoptera</taxon>
        <taxon>Endopterygota</taxon>
        <taxon>Hymenoptera</taxon>
        <taxon>Apocrita</taxon>
        <taxon>Aculeata</taxon>
        <taxon>Formicoidea</taxon>
        <taxon>Formicidae</taxon>
        <taxon>Myrmicinae</taxon>
        <taxon>Temnothorax</taxon>
    </lineage>
</organism>
<dbReference type="Proteomes" id="UP000310200">
    <property type="component" value="Unassembled WGS sequence"/>
</dbReference>
<dbReference type="PROSITE" id="PS51192">
    <property type="entry name" value="HELICASE_ATP_BIND_1"/>
    <property type="match status" value="1"/>
</dbReference>
<dbReference type="FunFam" id="3.40.50.300:FF:000849">
    <property type="entry name" value="ATP-dependent RNA helicase DBP5"/>
    <property type="match status" value="1"/>
</dbReference>
<dbReference type="PROSITE" id="PS50057">
    <property type="entry name" value="FERM_3"/>
    <property type="match status" value="1"/>
</dbReference>
<dbReference type="InterPro" id="IPR019749">
    <property type="entry name" value="Band_41_domain"/>
</dbReference>
<protein>
    <recommendedName>
        <fullName evidence="1">RNA helicase</fullName>
        <ecNumber evidence="1">3.6.4.13</ecNumber>
    </recommendedName>
</protein>
<dbReference type="Gene3D" id="3.40.50.300">
    <property type="entry name" value="P-loop containing nucleotide triphosphate hydrolases"/>
    <property type="match status" value="2"/>
</dbReference>
<dbReference type="CDD" id="cd18787">
    <property type="entry name" value="SF2_C_DEAD"/>
    <property type="match status" value="1"/>
</dbReference>
<dbReference type="PROSITE" id="PS51194">
    <property type="entry name" value="HELICASE_CTER"/>
    <property type="match status" value="1"/>
</dbReference>
<evidence type="ECO:0000256" key="6">
    <source>
        <dbReference type="ARBA" id="ARBA00022884"/>
    </source>
</evidence>
<comment type="caution">
    <text evidence="11">The sequence shown here is derived from an EMBL/GenBank/DDBJ whole genome shotgun (WGS) entry which is preliminary data.</text>
</comment>
<evidence type="ECO:0000256" key="4">
    <source>
        <dbReference type="ARBA" id="ARBA00022806"/>
    </source>
</evidence>
<dbReference type="GO" id="GO:0009887">
    <property type="term" value="P:animal organ morphogenesis"/>
    <property type="evidence" value="ECO:0007669"/>
    <property type="project" value="UniProtKB-ARBA"/>
</dbReference>
<sequence length="796" mass="90232">MSRLFLPSTTWVSATNCCVESMLTLRYHDQSLNLNVSKYVKSFEKPSAIQQRSIKPIMKGRDVIAQAQSGTGKTATFSIAILQSLDTQVRETQVLVLSPTRELATQIQKVILALGDFMNVQCHACIGGTNLGEDIRKLDYGQHVVSGTPGRVFDMIKRRVLRTRAIKMLVLDESDEMLNKGFKEQIYDVYRYLPPATQVVLVSATLPHEILEMTSKFMTDPIRILVKRDELTLEGIKQFFVAVEREEWKFDTLCDLYDTLTITQAVIFCNTKRKVDWLTEKMREANFTVCSMHGDMPQKERDNIMKEFRSGQSRVLITTDVWARGIDVQQVSLVINYDLPNNRELYIHRIGRSGRFGRKVSKTMTNQPQYSNTGRPTVRIAVYLMTGVFLTMEVEQNATAQQIFTIVQSEAELGLSRFSLATTTPIFALWMCSSQLEVQLRPTHKPVELAAKWNYLVTKYTCHIEDPDDEEPLLYFRRNIFLTKSEEEQIKDTKVLELLYAEAKYNVLQGRYACDGPARYASLGALQARIELGPYNAQTHTLAFFHRHRGRFLPHYYASPSLLLGLGLGLGLVGGKGAPEAHLLEQYKRIPSHNGSANANPKKLIRKYLEFCWNLPCYGAAFFQGQIERPVRGLASWITNRDMQVLIAINTSGVYIVDDMQCSLLLGLKYSELSWEMAKPSDENNPDCLPCLFVQFPVRENGARVYKILQVFSRQAPMMDTLISGFAEDYRRQFINSDSSNDQLDHPLVFPSGSFTNKLSKFTLATFDDEALGDADFAVNDLPVSCISAAPHLCAD</sequence>
<keyword evidence="4" id="KW-0347">Helicase</keyword>
<dbReference type="Gene3D" id="2.30.29.30">
    <property type="entry name" value="Pleckstrin-homology domain (PH domain)/Phosphotyrosine-binding domain (PTB)"/>
    <property type="match status" value="1"/>
</dbReference>
<dbReference type="PANTHER" id="PTHR47958">
    <property type="entry name" value="ATP-DEPENDENT RNA HELICASE DBP3"/>
    <property type="match status" value="1"/>
</dbReference>
<dbReference type="Gene3D" id="3.10.20.90">
    <property type="entry name" value="Phosphatidylinositol 3-kinase Catalytic Subunit, Chain A, domain 1"/>
    <property type="match status" value="1"/>
</dbReference>
<dbReference type="Pfam" id="PF24522">
    <property type="entry name" value="KRIT1_FRMD8_FERM_C"/>
    <property type="match status" value="1"/>
</dbReference>
<dbReference type="SMART" id="SM00490">
    <property type="entry name" value="HELICc"/>
    <property type="match status" value="1"/>
</dbReference>
<dbReference type="SMART" id="SM00487">
    <property type="entry name" value="DEXDc"/>
    <property type="match status" value="1"/>
</dbReference>
<keyword evidence="12" id="KW-1185">Reference proteome</keyword>
<dbReference type="InterPro" id="IPR014001">
    <property type="entry name" value="Helicase_ATP-bd"/>
</dbReference>
<name>A0A4S2L1D4_9HYME</name>
<dbReference type="GO" id="GO:0030182">
    <property type="term" value="P:neuron differentiation"/>
    <property type="evidence" value="ECO:0007669"/>
    <property type="project" value="UniProtKB-ARBA"/>
</dbReference>
<keyword evidence="3" id="KW-0378">Hydrolase</keyword>
<dbReference type="FunFam" id="3.40.50.300:FF:000031">
    <property type="entry name" value="Eukaryotic initiation factor 4A-III"/>
    <property type="match status" value="1"/>
</dbReference>
<keyword evidence="5" id="KW-0067">ATP-binding</keyword>
<dbReference type="Pfam" id="PF00271">
    <property type="entry name" value="Helicase_C"/>
    <property type="match status" value="1"/>
</dbReference>
<evidence type="ECO:0000313" key="12">
    <source>
        <dbReference type="Proteomes" id="UP000310200"/>
    </source>
</evidence>
<dbReference type="STRING" id="300112.A0A4S2L1D4"/>
<evidence type="ECO:0000256" key="2">
    <source>
        <dbReference type="ARBA" id="ARBA00022741"/>
    </source>
</evidence>
<dbReference type="InterPro" id="IPR011993">
    <property type="entry name" value="PH-like_dom_sf"/>
</dbReference>
<dbReference type="AlphaFoldDB" id="A0A4S2L1D4"/>
<dbReference type="SMART" id="SM00295">
    <property type="entry name" value="B41"/>
    <property type="match status" value="1"/>
</dbReference>
<gene>
    <name evidence="11" type="ORF">DBV15_07132</name>
</gene>
<dbReference type="GO" id="GO:0071944">
    <property type="term" value="C:cell periphery"/>
    <property type="evidence" value="ECO:0007669"/>
    <property type="project" value="UniProtKB-ARBA"/>
</dbReference>
<dbReference type="EMBL" id="QBLH01000331">
    <property type="protein sequence ID" value="TGZ56493.1"/>
    <property type="molecule type" value="Genomic_DNA"/>
</dbReference>
<dbReference type="SUPFAM" id="SSF52540">
    <property type="entry name" value="P-loop containing nucleoside triphosphate hydrolases"/>
    <property type="match status" value="1"/>
</dbReference>
<dbReference type="GO" id="GO:0005524">
    <property type="term" value="F:ATP binding"/>
    <property type="evidence" value="ECO:0007669"/>
    <property type="project" value="UniProtKB-KW"/>
</dbReference>
<dbReference type="GO" id="GO:0003724">
    <property type="term" value="F:RNA helicase activity"/>
    <property type="evidence" value="ECO:0007669"/>
    <property type="project" value="UniProtKB-EC"/>
</dbReference>
<evidence type="ECO:0000256" key="1">
    <source>
        <dbReference type="ARBA" id="ARBA00012552"/>
    </source>
</evidence>
<dbReference type="SUPFAM" id="SSF47031">
    <property type="entry name" value="Second domain of FERM"/>
    <property type="match status" value="1"/>
</dbReference>
<dbReference type="CDD" id="cd18045">
    <property type="entry name" value="DEADc_EIF4AIII_DDX48"/>
    <property type="match status" value="1"/>
</dbReference>
<keyword evidence="2" id="KW-0547">Nucleotide-binding</keyword>